<evidence type="ECO:0000256" key="5">
    <source>
        <dbReference type="ARBA" id="ARBA00022989"/>
    </source>
</evidence>
<evidence type="ECO:0000313" key="9">
    <source>
        <dbReference type="EMBL" id="AAD34733.1"/>
    </source>
</evidence>
<feature type="transmembrane region" description="Helical" evidence="7">
    <location>
        <begin position="132"/>
        <end position="149"/>
    </location>
</feature>
<keyword evidence="4 7" id="KW-0812">Transmembrane</keyword>
<dbReference type="InterPro" id="IPR017473">
    <property type="entry name" value="Undecaprenyl-P_gluc_Ptfrase"/>
</dbReference>
<dbReference type="InterPro" id="IPR017475">
    <property type="entry name" value="EPS_sugar_tfrase"/>
</dbReference>
<protein>
    <submittedName>
        <fullName evidence="9">Putative undecaprenylphosphate glucose phosphotransferase WcaJ</fullName>
    </submittedName>
</protein>
<dbReference type="PANTHER" id="PTHR30576:SF21">
    <property type="entry name" value="UDP-GLUCOSE:UNDECAPRENYL-PHOSPHATE GLUCOSE-1-PHOSPHATE TRANSFERASE"/>
    <property type="match status" value="1"/>
</dbReference>
<dbReference type="NCBIfam" id="TIGR03023">
    <property type="entry name" value="WcaJ_sugtrans"/>
    <property type="match status" value="1"/>
</dbReference>
<sequence length="485" mass="53784">MPTHGIDGQQGERVMATASAQAVVERQTALQLLYRVSDALTVGVCGILVGEFWFPEGGLASAAPVHGFLTAFCAVATLIVFPACGLYESWRGRSRAALGLRTLAAWSLVAVSGLVLAYLMHQIGAVSRLWSTTWFGAVSLALVGSRLVLYQLLGNVRQQGINAKRVLIFGYGPLGNEMYRRVQRIREAGYHVVGIYCDHDDDALPSGVPILREMSDVTRFVRSHDVREIWLTLPMAACRDLCDVVYQFRNDLVDIRWVPDIMSVELLGHRFSEFLGLPVIDLNSPPDSRITGLLKASFDRVFAAVALLGMSPLLIAIAIGVKLSSPGPVLFRQKRLGIDGKPFDVFKFRTMVVHQDRGVTQATRNDPRVTRIGGFLRRTSLDELPQFFNVLRGEMSVVGPRPHALEHNEMYKKLIDRYMLRHRVKPGITGWAQINGLRGQNDTVEKCAPASSSNIYYIRNWSFQLDGPADHRATALHGWTGKSAF</sequence>
<dbReference type="SUPFAM" id="SSF51735">
    <property type="entry name" value="NAD(P)-binding Rossmann-fold domains"/>
    <property type="match status" value="1"/>
</dbReference>
<evidence type="ECO:0000256" key="2">
    <source>
        <dbReference type="ARBA" id="ARBA00006464"/>
    </source>
</evidence>
<keyword evidence="6 7" id="KW-0472">Membrane</keyword>
<feature type="transmembrane region" description="Helical" evidence="7">
    <location>
        <begin position="32"/>
        <end position="54"/>
    </location>
</feature>
<reference evidence="9" key="1">
    <citation type="submission" date="1999-02" db="EMBL/GenBank/DDBJ databases">
        <title>Two genes from the capsule of Aeromonas hydrophila (serogroup O:34) confer serum resistance to Escherichia coli K-12 strains.</title>
        <authorList>
            <person name="Aguilar A."/>
            <person name="Merino S."/>
            <person name="Nogueras M.M."/>
            <person name="Regue M."/>
            <person name="Tomas J.M."/>
        </authorList>
    </citation>
    <scope>NUCLEOTIDE SEQUENCE</scope>
</reference>
<evidence type="ECO:0000256" key="1">
    <source>
        <dbReference type="ARBA" id="ARBA00004141"/>
    </source>
</evidence>
<evidence type="ECO:0000256" key="3">
    <source>
        <dbReference type="ARBA" id="ARBA00022679"/>
    </source>
</evidence>
<comment type="similarity">
    <text evidence="2">Belongs to the bacterial sugar transferase family.</text>
</comment>
<dbReference type="GO" id="GO:0089702">
    <property type="term" value="F:undecaprenyl-phosphate glucose phosphotransferase activity"/>
    <property type="evidence" value="ECO:0007669"/>
    <property type="project" value="TreeGrafter"/>
</dbReference>
<feature type="transmembrane region" description="Helical" evidence="7">
    <location>
        <begin position="66"/>
        <end position="86"/>
    </location>
</feature>
<name>Q9X648_AERHY</name>
<organism evidence="9">
    <name type="scientific">Aeromonas hydrophila</name>
    <dbReference type="NCBI Taxonomy" id="644"/>
    <lineage>
        <taxon>Bacteria</taxon>
        <taxon>Pseudomonadati</taxon>
        <taxon>Pseudomonadota</taxon>
        <taxon>Gammaproteobacteria</taxon>
        <taxon>Aeromonadales</taxon>
        <taxon>Aeromonadaceae</taxon>
        <taxon>Aeromonas</taxon>
    </lineage>
</organism>
<keyword evidence="3 9" id="KW-0808">Transferase</keyword>
<gene>
    <name evidence="9" type="primary">wcaJ</name>
</gene>
<accession>Q9X648</accession>
<dbReference type="InterPro" id="IPR036291">
    <property type="entry name" value="NAD(P)-bd_dom_sf"/>
</dbReference>
<evidence type="ECO:0000259" key="8">
    <source>
        <dbReference type="Pfam" id="PF02397"/>
    </source>
</evidence>
<proteinExistence type="inferred from homology"/>
<dbReference type="GO" id="GO:0016020">
    <property type="term" value="C:membrane"/>
    <property type="evidence" value="ECO:0007669"/>
    <property type="project" value="UniProtKB-SubCell"/>
</dbReference>
<dbReference type="Pfam" id="PF02397">
    <property type="entry name" value="Bac_transf"/>
    <property type="match status" value="1"/>
</dbReference>
<dbReference type="Pfam" id="PF13727">
    <property type="entry name" value="CoA_binding_3"/>
    <property type="match status" value="1"/>
</dbReference>
<evidence type="ECO:0000256" key="7">
    <source>
        <dbReference type="SAM" id="Phobius"/>
    </source>
</evidence>
<comment type="subcellular location">
    <subcellularLocation>
        <location evidence="1">Membrane</location>
        <topology evidence="1">Multi-pass membrane protein</topology>
    </subcellularLocation>
</comment>
<evidence type="ECO:0000256" key="6">
    <source>
        <dbReference type="ARBA" id="ARBA00023136"/>
    </source>
</evidence>
<feature type="transmembrane region" description="Helical" evidence="7">
    <location>
        <begin position="301"/>
        <end position="321"/>
    </location>
</feature>
<dbReference type="EMBL" id="AF131869">
    <property type="protein sequence ID" value="AAD34733.1"/>
    <property type="molecule type" value="Genomic_DNA"/>
</dbReference>
<dbReference type="AlphaFoldDB" id="Q9X648"/>
<dbReference type="GO" id="GO:0009242">
    <property type="term" value="P:colanic acid biosynthetic process"/>
    <property type="evidence" value="ECO:0007669"/>
    <property type="project" value="TreeGrafter"/>
</dbReference>
<dbReference type="Gene3D" id="3.40.50.720">
    <property type="entry name" value="NAD(P)-binding Rossmann-like Domain"/>
    <property type="match status" value="1"/>
</dbReference>
<feature type="transmembrane region" description="Helical" evidence="7">
    <location>
        <begin position="98"/>
        <end position="120"/>
    </location>
</feature>
<dbReference type="PANTHER" id="PTHR30576">
    <property type="entry name" value="COLANIC BIOSYNTHESIS UDP-GLUCOSE LIPID CARRIER TRANSFERASE"/>
    <property type="match status" value="1"/>
</dbReference>
<evidence type="ECO:0000256" key="4">
    <source>
        <dbReference type="ARBA" id="ARBA00022692"/>
    </source>
</evidence>
<dbReference type="InterPro" id="IPR003362">
    <property type="entry name" value="Bact_transf"/>
</dbReference>
<feature type="domain" description="Bacterial sugar transferase" evidence="8">
    <location>
        <begin position="295"/>
        <end position="466"/>
    </location>
</feature>
<dbReference type="NCBIfam" id="TIGR03025">
    <property type="entry name" value="EPS_sugtrans"/>
    <property type="match status" value="1"/>
</dbReference>
<keyword evidence="5 7" id="KW-1133">Transmembrane helix</keyword>